<reference evidence="2" key="3">
    <citation type="submission" date="2025-08" db="UniProtKB">
        <authorList>
            <consortium name="RefSeq"/>
        </authorList>
    </citation>
    <scope>IDENTIFICATION</scope>
    <source>
        <tissue evidence="2">Whole organism</tissue>
    </source>
</reference>
<dbReference type="GeneID" id="108611775"/>
<accession>A0ABM1NYM1</accession>
<name>A0ABM1NYM1_DROAR</name>
<evidence type="ECO:0000313" key="2">
    <source>
        <dbReference type="RefSeq" id="XP_017860057.1"/>
    </source>
</evidence>
<reference evidence="1" key="2">
    <citation type="journal article" date="2016" name="G3 (Bethesda)">
        <title>Genome Evolution in Three Species of Cactophilic Drosophila.</title>
        <authorList>
            <person name="Sanchez-Flores A."/>
            <person name="Penazola F."/>
            <person name="Carpinteyro-Ponce J."/>
            <person name="Nazario-Yepiz N."/>
            <person name="Abreu-Goodger C."/>
            <person name="Machado C.A."/>
            <person name="Markow T.A."/>
        </authorList>
    </citation>
    <scope>NUCLEOTIDE SEQUENCE [LARGE SCALE GENOMIC DNA]</scope>
</reference>
<dbReference type="RefSeq" id="XP_017860057.1">
    <property type="nucleotide sequence ID" value="XM_018004568.1"/>
</dbReference>
<organism evidence="1 2">
    <name type="scientific">Drosophila arizonae</name>
    <name type="common">Fruit fly</name>
    <dbReference type="NCBI Taxonomy" id="7263"/>
    <lineage>
        <taxon>Eukaryota</taxon>
        <taxon>Metazoa</taxon>
        <taxon>Ecdysozoa</taxon>
        <taxon>Arthropoda</taxon>
        <taxon>Hexapoda</taxon>
        <taxon>Insecta</taxon>
        <taxon>Pterygota</taxon>
        <taxon>Neoptera</taxon>
        <taxon>Endopterygota</taxon>
        <taxon>Diptera</taxon>
        <taxon>Brachycera</taxon>
        <taxon>Muscomorpha</taxon>
        <taxon>Ephydroidea</taxon>
        <taxon>Drosophilidae</taxon>
        <taxon>Drosophila</taxon>
    </lineage>
</organism>
<evidence type="ECO:0000313" key="1">
    <source>
        <dbReference type="Proteomes" id="UP000694904"/>
    </source>
</evidence>
<proteinExistence type="predicted"/>
<keyword evidence="1" id="KW-1185">Reference proteome</keyword>
<sequence>MAEVQQVNIQCECPHHHGPLFLLKPWAWGRPCRRCQRMMERNVVVVPTQGSAAVSVTPALTNRSSPVVVSTTTTQTVPGLQVQQVQQVQQVVTTQQTLSPAYNETLVIS</sequence>
<protein>
    <submittedName>
        <fullName evidence="2">Uncharacterized protein LOC108611775</fullName>
    </submittedName>
</protein>
<reference evidence="1" key="1">
    <citation type="journal article" date="1997" name="Nucleic Acids Res.">
        <title>tRNAscan-SE: a program for improved detection of transfer RNA genes in genomic sequence.</title>
        <authorList>
            <person name="Lowe T.M."/>
            <person name="Eddy S.R."/>
        </authorList>
    </citation>
    <scope>NUCLEOTIDE SEQUENCE [LARGE SCALE GENOMIC DNA]</scope>
</reference>
<dbReference type="Proteomes" id="UP000694904">
    <property type="component" value="Chromosome 3"/>
</dbReference>
<gene>
    <name evidence="2" type="primary">LOC108611775</name>
</gene>